<evidence type="ECO:0000256" key="1">
    <source>
        <dbReference type="ARBA" id="ARBA00004141"/>
    </source>
</evidence>
<dbReference type="InterPro" id="IPR023271">
    <property type="entry name" value="Aquaporin-like"/>
</dbReference>
<feature type="compositionally biased region" description="Basic and acidic residues" evidence="9">
    <location>
        <begin position="304"/>
        <end position="336"/>
    </location>
</feature>
<dbReference type="PRINTS" id="PR00783">
    <property type="entry name" value="MINTRINSICP"/>
</dbReference>
<reference evidence="11 12" key="1">
    <citation type="journal article" date="2013" name="MBio">
        <title>Genome sequencing of the plant pathogen Taphrina deformans, the causal agent of peach leaf curl.</title>
        <authorList>
            <person name="Cisse O.H."/>
            <person name="Almeida J.M.G.C.F."/>
            <person name="Fonseca A."/>
            <person name="Kumar A.A."/>
            <person name="Salojaervi J."/>
            <person name="Overmyer K."/>
            <person name="Hauser P.M."/>
            <person name="Pagni M."/>
        </authorList>
    </citation>
    <scope>NUCLEOTIDE SEQUENCE [LARGE SCALE GENOMIC DNA]</scope>
    <source>
        <strain evidence="12">PYCC 5710 / ATCC 11124 / CBS 356.35 / IMI 108563 / JCM 9778 / NBRC 8474</strain>
    </source>
</reference>
<evidence type="ECO:0000256" key="7">
    <source>
        <dbReference type="ARBA" id="ARBA00023136"/>
    </source>
</evidence>
<feature type="transmembrane region" description="Helical" evidence="10">
    <location>
        <begin position="212"/>
        <end position="237"/>
    </location>
</feature>
<feature type="transmembrane region" description="Helical" evidence="10">
    <location>
        <begin position="186"/>
        <end position="205"/>
    </location>
</feature>
<name>R4X7G4_TAPDE</name>
<dbReference type="Gene3D" id="1.20.1080.10">
    <property type="entry name" value="Glycerol uptake facilitator protein"/>
    <property type="match status" value="1"/>
</dbReference>
<dbReference type="GO" id="GO:0005886">
    <property type="term" value="C:plasma membrane"/>
    <property type="evidence" value="ECO:0007669"/>
    <property type="project" value="TreeGrafter"/>
</dbReference>
<accession>R4X7G4</accession>
<gene>
    <name evidence="11" type="ORF">TAPDE_001156</name>
</gene>
<feature type="region of interest" description="Disordered" evidence="9">
    <location>
        <begin position="304"/>
        <end position="406"/>
    </location>
</feature>
<sequence>MSRVTPQVGESSQEEQSTTGPVEFGDLLHPPPEKPQHRVLPWLPNWLKNEVVAMIAEFVGTVLFLMFAFGGTNVANVPVSSSGTSGSINASGGSNPAILLYISLCFGFSLTVNAWVFYRISGGLFNPAVSFALALVGAITWLRAVLLTIAQILGGITAAAIVDTLSPGALNVTCSLTDGMSRTQGVFLEMFLTSELVFTIIMLAAEKHRATYLAPVGIGLSLFIAELWGVYLTGGALNPARAFGPAVVIKSFHNYHWIYWVGPYLGGALAAGFYAINKYLKFEMVNPGQDDDGEANAAEQMTKVLDERGLGSSSRDDRGSTSRSRGENNGHGREQQENYEMTTMQTSRSIGNRQIIQRSRSNNLQQQQQQDNSRNGEPQFGLGRAYDDSGRLRSANEKSRRPEHMV</sequence>
<feature type="compositionally biased region" description="Low complexity" evidence="9">
    <location>
        <begin position="357"/>
        <end position="375"/>
    </location>
</feature>
<feature type="transmembrane region" description="Helical" evidence="10">
    <location>
        <begin position="257"/>
        <end position="276"/>
    </location>
</feature>
<keyword evidence="12" id="KW-1185">Reference proteome</keyword>
<feature type="transmembrane region" description="Helical" evidence="10">
    <location>
        <begin position="51"/>
        <end position="77"/>
    </location>
</feature>
<dbReference type="InterPro" id="IPR034294">
    <property type="entry name" value="Aquaporin_transptr"/>
</dbReference>
<feature type="transmembrane region" description="Helical" evidence="10">
    <location>
        <begin position="98"/>
        <end position="118"/>
    </location>
</feature>
<dbReference type="InterPro" id="IPR000425">
    <property type="entry name" value="MIP"/>
</dbReference>
<evidence type="ECO:0000256" key="4">
    <source>
        <dbReference type="ARBA" id="ARBA00022692"/>
    </source>
</evidence>
<feature type="region of interest" description="Disordered" evidence="9">
    <location>
        <begin position="1"/>
        <end position="28"/>
    </location>
</feature>
<protein>
    <submittedName>
        <fullName evidence="11">Aquaporin</fullName>
    </submittedName>
</protein>
<evidence type="ECO:0000313" key="11">
    <source>
        <dbReference type="EMBL" id="CCG81336.1"/>
    </source>
</evidence>
<proteinExistence type="inferred from homology"/>
<comment type="similarity">
    <text evidence="2 8">Belongs to the MIP/aquaporin (TC 1.A.8) family.</text>
</comment>
<dbReference type="GO" id="GO:0015250">
    <property type="term" value="F:water channel activity"/>
    <property type="evidence" value="ECO:0007669"/>
    <property type="project" value="TreeGrafter"/>
</dbReference>
<dbReference type="VEuPathDB" id="FungiDB:TAPDE_001156"/>
<dbReference type="STRING" id="1097556.R4X7G4"/>
<dbReference type="EMBL" id="CAHR02000036">
    <property type="protein sequence ID" value="CCG81336.1"/>
    <property type="molecule type" value="Genomic_DNA"/>
</dbReference>
<organism evidence="11 12">
    <name type="scientific">Taphrina deformans (strain PYCC 5710 / ATCC 11124 / CBS 356.35 / IMI 108563 / JCM 9778 / NBRC 8474)</name>
    <name type="common">Peach leaf curl fungus</name>
    <name type="synonym">Lalaria deformans</name>
    <dbReference type="NCBI Taxonomy" id="1097556"/>
    <lineage>
        <taxon>Eukaryota</taxon>
        <taxon>Fungi</taxon>
        <taxon>Dikarya</taxon>
        <taxon>Ascomycota</taxon>
        <taxon>Taphrinomycotina</taxon>
        <taxon>Taphrinomycetes</taxon>
        <taxon>Taphrinales</taxon>
        <taxon>Taphrinaceae</taxon>
        <taxon>Taphrina</taxon>
    </lineage>
</organism>
<feature type="transmembrane region" description="Helical" evidence="10">
    <location>
        <begin position="124"/>
        <end position="142"/>
    </location>
</feature>
<dbReference type="Proteomes" id="UP000013776">
    <property type="component" value="Unassembled WGS sequence"/>
</dbReference>
<keyword evidence="5" id="KW-0677">Repeat</keyword>
<dbReference type="PANTHER" id="PTHR19139:SF199">
    <property type="entry name" value="MIP17260P"/>
    <property type="match status" value="1"/>
</dbReference>
<dbReference type="PANTHER" id="PTHR19139">
    <property type="entry name" value="AQUAPORIN TRANSPORTER"/>
    <property type="match status" value="1"/>
</dbReference>
<keyword evidence="6 10" id="KW-1133">Transmembrane helix</keyword>
<keyword evidence="3 8" id="KW-0813">Transport</keyword>
<feature type="compositionally biased region" description="Basic and acidic residues" evidence="9">
    <location>
        <begin position="385"/>
        <end position="406"/>
    </location>
</feature>
<keyword evidence="7 10" id="KW-0472">Membrane</keyword>
<evidence type="ECO:0000256" key="10">
    <source>
        <dbReference type="SAM" id="Phobius"/>
    </source>
</evidence>
<dbReference type="OrthoDB" id="3222at2759"/>
<comment type="subcellular location">
    <subcellularLocation>
        <location evidence="1">Membrane</location>
        <topology evidence="1">Multi-pass membrane protein</topology>
    </subcellularLocation>
</comment>
<dbReference type="AlphaFoldDB" id="R4X7G4"/>
<evidence type="ECO:0000313" key="12">
    <source>
        <dbReference type="Proteomes" id="UP000013776"/>
    </source>
</evidence>
<feature type="compositionally biased region" description="Polar residues" evidence="9">
    <location>
        <begin position="338"/>
        <end position="356"/>
    </location>
</feature>
<evidence type="ECO:0000256" key="8">
    <source>
        <dbReference type="RuleBase" id="RU000477"/>
    </source>
</evidence>
<dbReference type="eggNOG" id="KOG0223">
    <property type="taxonomic scope" value="Eukaryota"/>
</dbReference>
<evidence type="ECO:0000256" key="9">
    <source>
        <dbReference type="SAM" id="MobiDB-lite"/>
    </source>
</evidence>
<feature type="compositionally biased region" description="Polar residues" evidence="9">
    <location>
        <begin position="1"/>
        <end position="20"/>
    </location>
</feature>
<dbReference type="SUPFAM" id="SSF81338">
    <property type="entry name" value="Aquaporin-like"/>
    <property type="match status" value="1"/>
</dbReference>
<comment type="caution">
    <text evidence="11">The sequence shown here is derived from an EMBL/GenBank/DDBJ whole genome shotgun (WGS) entry which is preliminary data.</text>
</comment>
<evidence type="ECO:0000256" key="6">
    <source>
        <dbReference type="ARBA" id="ARBA00022989"/>
    </source>
</evidence>
<evidence type="ECO:0000256" key="3">
    <source>
        <dbReference type="ARBA" id="ARBA00022448"/>
    </source>
</evidence>
<dbReference type="Pfam" id="PF00230">
    <property type="entry name" value="MIP"/>
    <property type="match status" value="1"/>
</dbReference>
<evidence type="ECO:0000256" key="2">
    <source>
        <dbReference type="ARBA" id="ARBA00006175"/>
    </source>
</evidence>
<evidence type="ECO:0000256" key="5">
    <source>
        <dbReference type="ARBA" id="ARBA00022737"/>
    </source>
</evidence>
<keyword evidence="4 8" id="KW-0812">Transmembrane</keyword>
<dbReference type="FunFam" id="1.20.1080.10:FF:000014">
    <property type="entry name" value="Aquaporin 1"/>
    <property type="match status" value="1"/>
</dbReference>